<proteinExistence type="inferred from homology"/>
<name>A0AAE8MZ77_9PEZI</name>
<evidence type="ECO:0000256" key="6">
    <source>
        <dbReference type="SAM" id="Phobius"/>
    </source>
</evidence>
<feature type="domain" description="Rhodopsin" evidence="7">
    <location>
        <begin position="41"/>
        <end position="280"/>
    </location>
</feature>
<comment type="subcellular location">
    <subcellularLocation>
        <location evidence="1">Membrane</location>
        <topology evidence="1">Multi-pass membrane protein</topology>
    </subcellularLocation>
</comment>
<dbReference type="PANTHER" id="PTHR33048:SF42">
    <property type="entry name" value="INTEGRAL MEMBRANE PROTEIN"/>
    <property type="match status" value="1"/>
</dbReference>
<protein>
    <recommendedName>
        <fullName evidence="7">Rhodopsin domain-containing protein</fullName>
    </recommendedName>
</protein>
<evidence type="ECO:0000256" key="4">
    <source>
        <dbReference type="ARBA" id="ARBA00023136"/>
    </source>
</evidence>
<evidence type="ECO:0000256" key="5">
    <source>
        <dbReference type="ARBA" id="ARBA00038359"/>
    </source>
</evidence>
<accession>A0AAE8MZ77</accession>
<keyword evidence="3 6" id="KW-1133">Transmembrane helix</keyword>
<feature type="transmembrane region" description="Helical" evidence="6">
    <location>
        <begin position="136"/>
        <end position="158"/>
    </location>
</feature>
<dbReference type="EMBL" id="ONZQ02000005">
    <property type="protein sequence ID" value="SPO01902.1"/>
    <property type="molecule type" value="Genomic_DNA"/>
</dbReference>
<evidence type="ECO:0000256" key="2">
    <source>
        <dbReference type="ARBA" id="ARBA00022692"/>
    </source>
</evidence>
<feature type="transmembrane region" description="Helical" evidence="6">
    <location>
        <begin position="218"/>
        <end position="239"/>
    </location>
</feature>
<keyword evidence="9" id="KW-1185">Reference proteome</keyword>
<dbReference type="Pfam" id="PF20684">
    <property type="entry name" value="Fung_rhodopsin"/>
    <property type="match status" value="1"/>
</dbReference>
<gene>
    <name evidence="8" type="ORF">DNG_04575</name>
</gene>
<evidence type="ECO:0000313" key="9">
    <source>
        <dbReference type="Proteomes" id="UP001187682"/>
    </source>
</evidence>
<comment type="caution">
    <text evidence="8">The sequence shown here is derived from an EMBL/GenBank/DDBJ whole genome shotgun (WGS) entry which is preliminary data.</text>
</comment>
<feature type="transmembrane region" description="Helical" evidence="6">
    <location>
        <begin position="20"/>
        <end position="41"/>
    </location>
</feature>
<evidence type="ECO:0000256" key="1">
    <source>
        <dbReference type="ARBA" id="ARBA00004141"/>
    </source>
</evidence>
<comment type="similarity">
    <text evidence="5">Belongs to the SAT4 family.</text>
</comment>
<organism evidence="8 9">
    <name type="scientific">Cephalotrichum gorgonifer</name>
    <dbReference type="NCBI Taxonomy" id="2041049"/>
    <lineage>
        <taxon>Eukaryota</taxon>
        <taxon>Fungi</taxon>
        <taxon>Dikarya</taxon>
        <taxon>Ascomycota</taxon>
        <taxon>Pezizomycotina</taxon>
        <taxon>Sordariomycetes</taxon>
        <taxon>Hypocreomycetidae</taxon>
        <taxon>Microascales</taxon>
        <taxon>Microascaceae</taxon>
        <taxon>Cephalotrichum</taxon>
    </lineage>
</organism>
<feature type="transmembrane region" description="Helical" evidence="6">
    <location>
        <begin position="62"/>
        <end position="87"/>
    </location>
</feature>
<keyword evidence="2 6" id="KW-0812">Transmembrane</keyword>
<dbReference type="InterPro" id="IPR049326">
    <property type="entry name" value="Rhodopsin_dom_fungi"/>
</dbReference>
<dbReference type="InterPro" id="IPR052337">
    <property type="entry name" value="SAT4-like"/>
</dbReference>
<reference evidence="8" key="1">
    <citation type="submission" date="2018-03" db="EMBL/GenBank/DDBJ databases">
        <authorList>
            <person name="Guldener U."/>
        </authorList>
    </citation>
    <scope>NUCLEOTIDE SEQUENCE</scope>
</reference>
<evidence type="ECO:0000313" key="8">
    <source>
        <dbReference type="EMBL" id="SPO01902.1"/>
    </source>
</evidence>
<evidence type="ECO:0000256" key="3">
    <source>
        <dbReference type="ARBA" id="ARBA00022989"/>
    </source>
</evidence>
<feature type="transmembrane region" description="Helical" evidence="6">
    <location>
        <begin position="99"/>
        <end position="116"/>
    </location>
</feature>
<dbReference type="Proteomes" id="UP001187682">
    <property type="component" value="Unassembled WGS sequence"/>
</dbReference>
<feature type="transmembrane region" description="Helical" evidence="6">
    <location>
        <begin position="259"/>
        <end position="279"/>
    </location>
</feature>
<dbReference type="PANTHER" id="PTHR33048">
    <property type="entry name" value="PTH11-LIKE INTEGRAL MEMBRANE PROTEIN (AFU_ORTHOLOGUE AFUA_5G11245)"/>
    <property type="match status" value="1"/>
</dbReference>
<dbReference type="AlphaFoldDB" id="A0AAE8MZ77"/>
<evidence type="ECO:0000259" key="7">
    <source>
        <dbReference type="Pfam" id="PF20684"/>
    </source>
</evidence>
<feature type="transmembrane region" description="Helical" evidence="6">
    <location>
        <begin position="186"/>
        <end position="206"/>
    </location>
</feature>
<sequence length="356" mass="40087">MDSYVVSRDVADDTRPHNTLIVHFNAIIWSLTALSGVVLVLRTYCKITRQRGLWWDDHFMTAAWITIAISCVFGSISTTMGFGRHTWDIDMESPDHPKLLLIMNMTGFWSLFGAAWSKTSFAITLLRLTPATKVKWLIWFLIVTVNVGLYLAAIFMWVQCNPPKKVWNPNMEGTCWDGSKIVIYNSWISVWSGLADIVLAIIPWWVLSRAAMHFKEQIGLLICMSLGVFAGCTSIAKIITMRAITGNDMINVVPLNILGIAEAQVTIIAASIPVLRALLRAPNATRAKSYAYGTNHNTVKTNTSQIRREYRDLDGDADNYSTTELTQLEKVIVTTEINQATTQKNGMTDEESWRRF</sequence>
<dbReference type="GO" id="GO:0016020">
    <property type="term" value="C:membrane"/>
    <property type="evidence" value="ECO:0007669"/>
    <property type="project" value="UniProtKB-SubCell"/>
</dbReference>
<keyword evidence="4 6" id="KW-0472">Membrane</keyword>